<proteinExistence type="predicted"/>
<comment type="caution">
    <text evidence="1">The sequence shown here is derived from an EMBL/GenBank/DDBJ whole genome shotgun (WGS) entry which is preliminary data.</text>
</comment>
<reference evidence="1 2" key="1">
    <citation type="submission" date="2019-09" db="EMBL/GenBank/DDBJ databases">
        <title>YIM 132548 draft genome.</title>
        <authorList>
            <person name="Jiang L."/>
        </authorList>
    </citation>
    <scope>NUCLEOTIDE SEQUENCE [LARGE SCALE GENOMIC DNA]</scope>
    <source>
        <strain evidence="1 2">YIM 132548</strain>
    </source>
</reference>
<evidence type="ECO:0000313" key="2">
    <source>
        <dbReference type="Proteomes" id="UP000441523"/>
    </source>
</evidence>
<dbReference type="AlphaFoldDB" id="A0A6N6MEV0"/>
<dbReference type="Proteomes" id="UP000441523">
    <property type="component" value="Unassembled WGS sequence"/>
</dbReference>
<evidence type="ECO:0000313" key="1">
    <source>
        <dbReference type="EMBL" id="KAB1068280.1"/>
    </source>
</evidence>
<sequence>MTEPIQIRFLVVFPDGDDPAAGDGAGPIASSDTGSKLGLFEGLESNRNEKQLLSFANMREISDRSATYLRVFDYAFKFGENSIDRT</sequence>
<dbReference type="RefSeq" id="WP_150967091.1">
    <property type="nucleotide sequence ID" value="NZ_VZZJ01000055.1"/>
</dbReference>
<keyword evidence="2" id="KW-1185">Reference proteome</keyword>
<gene>
    <name evidence="1" type="ORF">F6X51_27025</name>
</gene>
<name>A0A6N6MEV0_9HYPH</name>
<accession>A0A6N6MEV0</accession>
<dbReference type="EMBL" id="VZZJ01000055">
    <property type="protein sequence ID" value="KAB1068280.1"/>
    <property type="molecule type" value="Genomic_DNA"/>
</dbReference>
<organism evidence="1 2">
    <name type="scientific">Methylobacterium planeticum</name>
    <dbReference type="NCBI Taxonomy" id="2615211"/>
    <lineage>
        <taxon>Bacteria</taxon>
        <taxon>Pseudomonadati</taxon>
        <taxon>Pseudomonadota</taxon>
        <taxon>Alphaproteobacteria</taxon>
        <taxon>Hyphomicrobiales</taxon>
        <taxon>Methylobacteriaceae</taxon>
        <taxon>Methylobacterium</taxon>
    </lineage>
</organism>
<protein>
    <submittedName>
        <fullName evidence="1">Uncharacterized protein</fullName>
    </submittedName>
</protein>